<keyword evidence="3" id="KW-1185">Reference proteome</keyword>
<accession>A0AAP2CP87</accession>
<dbReference type="Gene3D" id="3.20.20.150">
    <property type="entry name" value="Divalent-metal-dependent TIM barrel enzymes"/>
    <property type="match status" value="1"/>
</dbReference>
<dbReference type="InterPro" id="IPR013022">
    <property type="entry name" value="Xyl_isomerase-like_TIM-brl"/>
</dbReference>
<name>A0AAP2CP87_9RHOB</name>
<evidence type="ECO:0000313" key="2">
    <source>
        <dbReference type="EMBL" id="MBT0958072.1"/>
    </source>
</evidence>
<organism evidence="2 3">
    <name type="scientific">Harenicola maris</name>
    <dbReference type="NCBI Taxonomy" id="2841044"/>
    <lineage>
        <taxon>Bacteria</taxon>
        <taxon>Pseudomonadati</taxon>
        <taxon>Pseudomonadota</taxon>
        <taxon>Alphaproteobacteria</taxon>
        <taxon>Rhodobacterales</taxon>
        <taxon>Paracoccaceae</taxon>
        <taxon>Harenicola</taxon>
    </lineage>
</organism>
<comment type="caution">
    <text evidence="2">The sequence shown here is derived from an EMBL/GenBank/DDBJ whole genome shotgun (WGS) entry which is preliminary data.</text>
</comment>
<sequence>MQPHDQSGVKLPYEAVVEKVAEAGYRGMALDFGATSAADIKRIQPMMAQAGLTPFLVDFPKTIEALRPTLRMAKDFGAPFVVVIGQVMPLSVAGMIPVIRAWIEMSEAEGMPVLFETHRNCITNDLYSTLCLLDAVPEMRLCADLSHYVVGREMTLPIPQREMDHMSRVLARSDSFQGRVAGRQQVQLQLDFPQNQKWVELFKGWWAEGMRDWRARNAEGTCVFLCELGPPDYAMTGPDGREMSNRWEEALTIKRWAEEIWQGLEG</sequence>
<evidence type="ECO:0000313" key="3">
    <source>
        <dbReference type="Proteomes" id="UP001315686"/>
    </source>
</evidence>
<dbReference type="Pfam" id="PF01261">
    <property type="entry name" value="AP_endonuc_2"/>
    <property type="match status" value="1"/>
</dbReference>
<evidence type="ECO:0000259" key="1">
    <source>
        <dbReference type="Pfam" id="PF01261"/>
    </source>
</evidence>
<gene>
    <name evidence="2" type="ORF">IV417_11800</name>
</gene>
<feature type="domain" description="Xylose isomerase-like TIM barrel" evidence="1">
    <location>
        <begin position="17"/>
        <end position="152"/>
    </location>
</feature>
<dbReference type="AlphaFoldDB" id="A0AAP2CP87"/>
<keyword evidence="2" id="KW-0413">Isomerase</keyword>
<dbReference type="InterPro" id="IPR036237">
    <property type="entry name" value="Xyl_isomerase-like_sf"/>
</dbReference>
<proteinExistence type="predicted"/>
<dbReference type="EMBL" id="JADQAZ010000002">
    <property type="protein sequence ID" value="MBT0958072.1"/>
    <property type="molecule type" value="Genomic_DNA"/>
</dbReference>
<protein>
    <submittedName>
        <fullName evidence="2">Sugar phosphate isomerase/epimerase</fullName>
    </submittedName>
</protein>
<dbReference type="Proteomes" id="UP001315686">
    <property type="component" value="Unassembled WGS sequence"/>
</dbReference>
<dbReference type="GO" id="GO:0016853">
    <property type="term" value="F:isomerase activity"/>
    <property type="evidence" value="ECO:0007669"/>
    <property type="project" value="UniProtKB-KW"/>
</dbReference>
<dbReference type="SUPFAM" id="SSF51658">
    <property type="entry name" value="Xylose isomerase-like"/>
    <property type="match status" value="1"/>
</dbReference>
<reference evidence="2 3" key="1">
    <citation type="journal article" date="2021" name="Arch. Microbiol.">
        <title>Harenicola maris gen. nov., sp. nov. isolated from the Sea of Japan shallow sediments.</title>
        <authorList>
            <person name="Romanenko L.A."/>
            <person name="Kurilenko V.V."/>
            <person name="Chernysheva N.Y."/>
            <person name="Tekutyeva L.A."/>
            <person name="Velansky P.V."/>
            <person name="Svetashev V.I."/>
            <person name="Isaeva M.P."/>
        </authorList>
    </citation>
    <scope>NUCLEOTIDE SEQUENCE [LARGE SCALE GENOMIC DNA]</scope>
    <source>
        <strain evidence="2 3">KMM 3653</strain>
    </source>
</reference>